<reference evidence="2" key="1">
    <citation type="submission" date="2022-11" db="UniProtKB">
        <authorList>
            <consortium name="WormBaseParasite"/>
        </authorList>
    </citation>
    <scope>IDENTIFICATION</scope>
</reference>
<organism evidence="1 2">
    <name type="scientific">Panagrolaimus sp. JU765</name>
    <dbReference type="NCBI Taxonomy" id="591449"/>
    <lineage>
        <taxon>Eukaryota</taxon>
        <taxon>Metazoa</taxon>
        <taxon>Ecdysozoa</taxon>
        <taxon>Nematoda</taxon>
        <taxon>Chromadorea</taxon>
        <taxon>Rhabditida</taxon>
        <taxon>Tylenchina</taxon>
        <taxon>Panagrolaimomorpha</taxon>
        <taxon>Panagrolaimoidea</taxon>
        <taxon>Panagrolaimidae</taxon>
        <taxon>Panagrolaimus</taxon>
    </lineage>
</organism>
<dbReference type="Proteomes" id="UP000887576">
    <property type="component" value="Unplaced"/>
</dbReference>
<accession>A0AC34R3D8</accession>
<evidence type="ECO:0000313" key="2">
    <source>
        <dbReference type="WBParaSite" id="JU765_v2.g2969.t1"/>
    </source>
</evidence>
<name>A0AC34R3D8_9BILA</name>
<proteinExistence type="predicted"/>
<sequence>MGFNRDSSVLEPLQNQWNKNGVTNNSVLDLIETSEKESIAFQLWHSDRLYANYFCHMNSGRLKSAMMSVIMLCFFEMAVLAMYGNWMKFAFINIFNIALMMSLFFWEKSPQLFSWFVIGFCLLLIGLSPTVLSSSISILTLFMCYTMMPFQLAASAIAAALITIASFCRTVFDTQDVSQLIAEIFLLLAMNINGIFIYYPTELVQRRTFRETRKYVENRLRLIKENEKQEKILLSVLPKHIAHEMKKDIDNHHDEEEAMFKKIYIRKHSNISILFADICGFTNLASGCTAEDLVLTLNELFAQFDNLAHENHCMRIKILGDCYYCVSGLTEQREDHAVCAVSMGLDMIDTIKLIGDLHGVYVNMRVGIHSGRAHCGVLGLKKWQFDVWSDDVTLANHMESGGLPGRIHITKATLDALKGAFKVEPGNGQERSKYLAAHNVETFLIVQDGTREVPKHRETLRRKEYQMIGFGDRQGPSRKEPSIEKEVDNYLEKGIDAINKEAWKNEYCKKWTLIFKDTKMENKFLQYKANATLVEVACVLTVFALCLLMLGCGKLASRFVYAISGAAFLGVAGIMALKSCRKTPRKNRKLPNRFYKFFFVLFIFFACIYCVFFSFLSSSGSGCDFDCNSNSTVWKLLSDDNIDCAAVNVPKIELVYESILVILLSVCMFLSLLALEKMLIAFLLSMISVLAIWLLPYPDLHVRQFGLWLEKHSIDTFNMTFVEKINEYCQEYSYSSDLRVFFTFFTLFAFCMITIQSRRSEMVARYDFIWKLQACGENNEMKKNHDQNRTILENILPAHVALHFLNEQPKNRKDLYSEGRPCACVIFATITQFNEFYMELDGNNEGVECLRLLNEIIADFDTLLNEPEFACIEKIKTISTTYMAASGLSGEVIGNDHVVAVAKFAMRLLNKIEYINEHSFNNFNLRIGINVGPVVAGVIGMEKPHYDIWGNTVNVASRMDSSGIPGKIQVTEEVKQILEKEGFDFDCRGEINVKGKGMMTTYLLKIPENFPQSTSKDAF</sequence>
<evidence type="ECO:0000313" key="1">
    <source>
        <dbReference type="Proteomes" id="UP000887576"/>
    </source>
</evidence>
<dbReference type="WBParaSite" id="JU765_v2.g2969.t1">
    <property type="protein sequence ID" value="JU765_v2.g2969.t1"/>
    <property type="gene ID" value="JU765_v2.g2969"/>
</dbReference>
<protein>
    <submittedName>
        <fullName evidence="2">Adenylate cyclase</fullName>
    </submittedName>
</protein>